<evidence type="ECO:0000313" key="9">
    <source>
        <dbReference type="EMBL" id="PRZ16180.1"/>
    </source>
</evidence>
<dbReference type="Proteomes" id="UP000238217">
    <property type="component" value="Unassembled WGS sequence"/>
</dbReference>
<feature type="domain" description="PPIase FKBP-type" evidence="8">
    <location>
        <begin position="214"/>
        <end position="312"/>
    </location>
</feature>
<sequence length="382" mass="40448">MHSPFRRTCVALSIPAVLLLTSCSDDGLGDTDALSGVDLHFTDDGAPEVILRSPLELEEEASRVLDRGDGEDLDEEQILEVSHAVADPSTGEIQEESFSQDNPSMIFLPQMQEQSEFIYESLTDTDLTVGSEIALFEPANAETGAAATLLVLRVEGQSPAFAEGEVQEQDGELPEIENEEGVLPELLGGNDGDAPEDVSTEVLIQGDGEEVAADDQVVVRYSGWKWSDGELFDSNWPADDEEADAGPAGFPLSNLVPGWAEGLEGEQIGSRVLMVIPPESGYGEADEDAEEGTQHELAGETLIFVVDLIASAEAPQAAAPAPAPEGQPELSEEDIEEMIEQMEAEQGGAEGAEEGAEGEDAGGEDAGNDDASNEDANEEETD</sequence>
<evidence type="ECO:0000256" key="6">
    <source>
        <dbReference type="PROSITE-ProRule" id="PRU00277"/>
    </source>
</evidence>
<dbReference type="PANTHER" id="PTHR43811:SF19">
    <property type="entry name" value="39 KDA FK506-BINDING NUCLEAR PROTEIN"/>
    <property type="match status" value="1"/>
</dbReference>
<feature type="compositionally biased region" description="Acidic residues" evidence="7">
    <location>
        <begin position="351"/>
        <end position="382"/>
    </location>
</feature>
<gene>
    <name evidence="9" type="ORF">BCL67_107104</name>
</gene>
<dbReference type="Gene3D" id="3.10.50.40">
    <property type="match status" value="1"/>
</dbReference>
<evidence type="ECO:0000313" key="10">
    <source>
        <dbReference type="Proteomes" id="UP000238217"/>
    </source>
</evidence>
<feature type="compositionally biased region" description="Low complexity" evidence="7">
    <location>
        <begin position="315"/>
        <end position="329"/>
    </location>
</feature>
<dbReference type="InterPro" id="IPR001179">
    <property type="entry name" value="PPIase_FKBP_dom"/>
</dbReference>
<reference evidence="9 10" key="1">
    <citation type="submission" date="2018-03" db="EMBL/GenBank/DDBJ databases">
        <title>Comparative analysis of microorganisms from saline springs in Andes Mountain Range, Colombia.</title>
        <authorList>
            <person name="Rubin E."/>
        </authorList>
    </citation>
    <scope>NUCLEOTIDE SEQUENCE [LARGE SCALE GENOMIC DNA]</scope>
    <source>
        <strain evidence="9 10">CG 35</strain>
    </source>
</reference>
<dbReference type="AlphaFoldDB" id="A0A2T0YLM8"/>
<dbReference type="PANTHER" id="PTHR43811">
    <property type="entry name" value="FKBP-TYPE PEPTIDYL-PROLYL CIS-TRANS ISOMERASE FKPA"/>
    <property type="match status" value="1"/>
</dbReference>
<dbReference type="RefSeq" id="WP_106122795.1">
    <property type="nucleotide sequence ID" value="NZ_PVTY01000007.1"/>
</dbReference>
<feature type="region of interest" description="Disordered" evidence="7">
    <location>
        <begin position="315"/>
        <end position="382"/>
    </location>
</feature>
<feature type="compositionally biased region" description="Acidic residues" evidence="7">
    <location>
        <begin position="330"/>
        <end position="343"/>
    </location>
</feature>
<comment type="caution">
    <text evidence="9">The sequence shown here is derived from an EMBL/GenBank/DDBJ whole genome shotgun (WGS) entry which is preliminary data.</text>
</comment>
<evidence type="ECO:0000256" key="5">
    <source>
        <dbReference type="ARBA" id="ARBA00023235"/>
    </source>
</evidence>
<evidence type="ECO:0000259" key="8">
    <source>
        <dbReference type="PROSITE" id="PS50059"/>
    </source>
</evidence>
<dbReference type="InterPro" id="IPR046357">
    <property type="entry name" value="PPIase_dom_sf"/>
</dbReference>
<dbReference type="PROSITE" id="PS50059">
    <property type="entry name" value="FKBP_PPIASE"/>
    <property type="match status" value="1"/>
</dbReference>
<comment type="catalytic activity">
    <reaction evidence="1 6">
        <text>[protein]-peptidylproline (omega=180) = [protein]-peptidylproline (omega=0)</text>
        <dbReference type="Rhea" id="RHEA:16237"/>
        <dbReference type="Rhea" id="RHEA-COMP:10747"/>
        <dbReference type="Rhea" id="RHEA-COMP:10748"/>
        <dbReference type="ChEBI" id="CHEBI:83833"/>
        <dbReference type="ChEBI" id="CHEBI:83834"/>
        <dbReference type="EC" id="5.2.1.8"/>
    </reaction>
</comment>
<name>A0A2T0YLM8_9MICC</name>
<evidence type="ECO:0000256" key="2">
    <source>
        <dbReference type="ARBA" id="ARBA00006577"/>
    </source>
</evidence>
<accession>A0A2T0YLM8</accession>
<evidence type="ECO:0000256" key="4">
    <source>
        <dbReference type="ARBA" id="ARBA00023110"/>
    </source>
</evidence>
<dbReference type="SUPFAM" id="SSF54534">
    <property type="entry name" value="FKBP-like"/>
    <property type="match status" value="1"/>
</dbReference>
<proteinExistence type="inferred from homology"/>
<dbReference type="PROSITE" id="PS51257">
    <property type="entry name" value="PROKAR_LIPOPROTEIN"/>
    <property type="match status" value="1"/>
</dbReference>
<evidence type="ECO:0000256" key="1">
    <source>
        <dbReference type="ARBA" id="ARBA00000971"/>
    </source>
</evidence>
<keyword evidence="5 6" id="KW-0413">Isomerase</keyword>
<organism evidence="9 10">
    <name type="scientific">Nesterenkonia sandarakina</name>
    <dbReference type="NCBI Taxonomy" id="272918"/>
    <lineage>
        <taxon>Bacteria</taxon>
        <taxon>Bacillati</taxon>
        <taxon>Actinomycetota</taxon>
        <taxon>Actinomycetes</taxon>
        <taxon>Micrococcales</taxon>
        <taxon>Micrococcaceae</taxon>
        <taxon>Nesterenkonia</taxon>
    </lineage>
</organism>
<comment type="similarity">
    <text evidence="2">Belongs to the FKBP-type PPIase family.</text>
</comment>
<dbReference type="OrthoDB" id="25996at2"/>
<dbReference type="EC" id="5.2.1.8" evidence="3 6"/>
<protein>
    <recommendedName>
        <fullName evidence="3 6">peptidylprolyl isomerase</fullName>
        <ecNumber evidence="3 6">5.2.1.8</ecNumber>
    </recommendedName>
</protein>
<keyword evidence="10" id="KW-1185">Reference proteome</keyword>
<dbReference type="GO" id="GO:0003755">
    <property type="term" value="F:peptidyl-prolyl cis-trans isomerase activity"/>
    <property type="evidence" value="ECO:0007669"/>
    <property type="project" value="UniProtKB-KW"/>
</dbReference>
<evidence type="ECO:0000256" key="3">
    <source>
        <dbReference type="ARBA" id="ARBA00013194"/>
    </source>
</evidence>
<dbReference type="EMBL" id="PVTY01000007">
    <property type="protein sequence ID" value="PRZ16180.1"/>
    <property type="molecule type" value="Genomic_DNA"/>
</dbReference>
<dbReference type="Pfam" id="PF00254">
    <property type="entry name" value="FKBP_C"/>
    <property type="match status" value="1"/>
</dbReference>
<keyword evidence="4 6" id="KW-0697">Rotamase</keyword>
<evidence type="ECO:0000256" key="7">
    <source>
        <dbReference type="SAM" id="MobiDB-lite"/>
    </source>
</evidence>